<evidence type="ECO:0000313" key="1">
    <source>
        <dbReference type="EMBL" id="MBX59693.1"/>
    </source>
</evidence>
<reference evidence="1" key="1">
    <citation type="submission" date="2018-02" db="EMBL/GenBank/DDBJ databases">
        <title>Rhizophora mucronata_Transcriptome.</title>
        <authorList>
            <person name="Meera S.P."/>
            <person name="Sreeshan A."/>
            <person name="Augustine A."/>
        </authorList>
    </citation>
    <scope>NUCLEOTIDE SEQUENCE</scope>
    <source>
        <tissue evidence="1">Leaf</tissue>
    </source>
</reference>
<protein>
    <submittedName>
        <fullName evidence="1">Uncharacterized protein</fullName>
    </submittedName>
</protein>
<organism evidence="1">
    <name type="scientific">Rhizophora mucronata</name>
    <name type="common">Asiatic mangrove</name>
    <dbReference type="NCBI Taxonomy" id="61149"/>
    <lineage>
        <taxon>Eukaryota</taxon>
        <taxon>Viridiplantae</taxon>
        <taxon>Streptophyta</taxon>
        <taxon>Embryophyta</taxon>
        <taxon>Tracheophyta</taxon>
        <taxon>Spermatophyta</taxon>
        <taxon>Magnoliopsida</taxon>
        <taxon>eudicotyledons</taxon>
        <taxon>Gunneridae</taxon>
        <taxon>Pentapetalae</taxon>
        <taxon>rosids</taxon>
        <taxon>fabids</taxon>
        <taxon>Malpighiales</taxon>
        <taxon>Rhizophoraceae</taxon>
        <taxon>Rhizophora</taxon>
    </lineage>
</organism>
<name>A0A2P2PYF1_RHIMU</name>
<dbReference type="AlphaFoldDB" id="A0A2P2PYF1"/>
<sequence length="24" mass="2919">MEYLTCQPCTFFFLFNVQSVCNRK</sequence>
<proteinExistence type="predicted"/>
<accession>A0A2P2PYF1</accession>
<dbReference type="EMBL" id="GGEC01079209">
    <property type="protein sequence ID" value="MBX59693.1"/>
    <property type="molecule type" value="Transcribed_RNA"/>
</dbReference>